<dbReference type="KEGG" id="nall:PP769_08675"/>
<proteinExistence type="predicted"/>
<reference evidence="1 2" key="1">
    <citation type="submission" date="2023-01" db="EMBL/GenBank/DDBJ databases">
        <title>Cultivation and genomic characterization of new, ubiquitous marine nitrite-oxidizing bacteria from the Nitrospirales.</title>
        <authorList>
            <person name="Mueller A.J."/>
            <person name="Daebeler A."/>
            <person name="Herbold C.W."/>
            <person name="Kirkegaard R.H."/>
            <person name="Daims H."/>
        </authorList>
    </citation>
    <scope>NUCLEOTIDE SEQUENCE [LARGE SCALE GENOMIC DNA]</scope>
    <source>
        <strain evidence="1 2">VA</strain>
    </source>
</reference>
<dbReference type="EMBL" id="CP116967">
    <property type="protein sequence ID" value="WNM59813.1"/>
    <property type="molecule type" value="Genomic_DNA"/>
</dbReference>
<dbReference type="AlphaFoldDB" id="A0AA96GDH8"/>
<accession>A0AA96GDH8</accession>
<organism evidence="1 2">
    <name type="scientific">Candidatus Nitrospira allomarina</name>
    <dbReference type="NCBI Taxonomy" id="3020900"/>
    <lineage>
        <taxon>Bacteria</taxon>
        <taxon>Pseudomonadati</taxon>
        <taxon>Nitrospirota</taxon>
        <taxon>Nitrospiria</taxon>
        <taxon>Nitrospirales</taxon>
        <taxon>Nitrospiraceae</taxon>
        <taxon>Nitrospira</taxon>
    </lineage>
</organism>
<protein>
    <submittedName>
        <fullName evidence="1">Uncharacterized protein</fullName>
    </submittedName>
</protein>
<dbReference type="RefSeq" id="WP_312646676.1">
    <property type="nucleotide sequence ID" value="NZ_CP116967.1"/>
</dbReference>
<gene>
    <name evidence="1" type="ORF">PP769_08675</name>
</gene>
<dbReference type="Proteomes" id="UP001302719">
    <property type="component" value="Chromosome"/>
</dbReference>
<evidence type="ECO:0000313" key="2">
    <source>
        <dbReference type="Proteomes" id="UP001302719"/>
    </source>
</evidence>
<name>A0AA96GDH8_9BACT</name>
<sequence>MTRPATPTVPMSLLIMMPVVYVERSRIGKASGYEQEAHAEHERGKRLCGSGFPHRGLWFQHQCR</sequence>
<evidence type="ECO:0000313" key="1">
    <source>
        <dbReference type="EMBL" id="WNM59813.1"/>
    </source>
</evidence>
<keyword evidence="2" id="KW-1185">Reference proteome</keyword>